<proteinExistence type="evidence at transcript level"/>
<organism evidence="2">
    <name type="scientific">Lotus japonicus</name>
    <name type="common">Lotus corniculatus var. japonicus</name>
    <dbReference type="NCBI Taxonomy" id="34305"/>
    <lineage>
        <taxon>Eukaryota</taxon>
        <taxon>Viridiplantae</taxon>
        <taxon>Streptophyta</taxon>
        <taxon>Embryophyta</taxon>
        <taxon>Tracheophyta</taxon>
        <taxon>Spermatophyta</taxon>
        <taxon>Magnoliopsida</taxon>
        <taxon>eudicotyledons</taxon>
        <taxon>Gunneridae</taxon>
        <taxon>Pentapetalae</taxon>
        <taxon>rosids</taxon>
        <taxon>fabids</taxon>
        <taxon>Fabales</taxon>
        <taxon>Fabaceae</taxon>
        <taxon>Papilionoideae</taxon>
        <taxon>50 kb inversion clade</taxon>
        <taxon>NPAAA clade</taxon>
        <taxon>Hologalegina</taxon>
        <taxon>robinioid clade</taxon>
        <taxon>Loteae</taxon>
        <taxon>Lotus</taxon>
    </lineage>
</organism>
<sequence length="187" mass="21270">MVSAPRLRKRVFPLLRAPDGSAFQICELCEVSVAVALADLHHCETKMASKIFKGKELMQHSPVKVEPKTEVKQEMQDDDPEEEQFMKDHDNKNYIEADRMGFEKWKSMSKQVKLPYTFHAFALKNEYVDDLLLEAHQIAEVSDEADSAYAVKDEKVNDEADSVNAVKVEKVNDEADSVNAVKIEKEP</sequence>
<dbReference type="SUPFAM" id="SSF47095">
    <property type="entry name" value="HMG-box"/>
    <property type="match status" value="1"/>
</dbReference>
<feature type="region of interest" description="Disordered" evidence="1">
    <location>
        <begin position="66"/>
        <end position="90"/>
    </location>
</feature>
<evidence type="ECO:0000313" key="2">
    <source>
        <dbReference type="EMBL" id="AFK49202.1"/>
    </source>
</evidence>
<evidence type="ECO:0000256" key="1">
    <source>
        <dbReference type="SAM" id="MobiDB-lite"/>
    </source>
</evidence>
<name>I3T9L0_LOTJA</name>
<evidence type="ECO:0008006" key="3">
    <source>
        <dbReference type="Google" id="ProtNLM"/>
    </source>
</evidence>
<dbReference type="AlphaFoldDB" id="I3T9L0"/>
<feature type="compositionally biased region" description="Basic and acidic residues" evidence="1">
    <location>
        <begin position="66"/>
        <end position="75"/>
    </location>
</feature>
<dbReference type="PANTHER" id="PTHR47658:SF2">
    <property type="entry name" value="HMG-BOX (HIGH MOBILITY GROUP) DNA-BINDING FAMILY PROTEIN"/>
    <property type="match status" value="1"/>
</dbReference>
<protein>
    <recommendedName>
        <fullName evidence="3">HMG box domain-containing protein</fullName>
    </recommendedName>
</protein>
<dbReference type="GO" id="GO:0010197">
    <property type="term" value="P:polar nucleus fusion"/>
    <property type="evidence" value="ECO:0007669"/>
    <property type="project" value="TreeGrafter"/>
</dbReference>
<dbReference type="PANTHER" id="PTHR47658">
    <property type="entry name" value="HIGH MOBILITY GROUP B PROTEIN 12-RELATED"/>
    <property type="match status" value="1"/>
</dbReference>
<dbReference type="EMBL" id="BT149408">
    <property type="protein sequence ID" value="AFK49202.1"/>
    <property type="molecule type" value="mRNA"/>
</dbReference>
<reference evidence="2" key="1">
    <citation type="submission" date="2012-05" db="EMBL/GenBank/DDBJ databases">
        <authorList>
            <person name="Krishnakumar V."/>
            <person name="Cheung F."/>
            <person name="Xiao Y."/>
            <person name="Chan A."/>
            <person name="Moskal W.A."/>
            <person name="Town C.D."/>
        </authorList>
    </citation>
    <scope>NUCLEOTIDE SEQUENCE</scope>
</reference>
<dbReference type="GO" id="GO:0003677">
    <property type="term" value="F:DNA binding"/>
    <property type="evidence" value="ECO:0007669"/>
    <property type="project" value="TreeGrafter"/>
</dbReference>
<accession>I3T9L0</accession>
<dbReference type="GO" id="GO:0005634">
    <property type="term" value="C:nucleus"/>
    <property type="evidence" value="ECO:0007669"/>
    <property type="project" value="TreeGrafter"/>
</dbReference>
<dbReference type="InterPro" id="IPR036910">
    <property type="entry name" value="HMG_box_dom_sf"/>
</dbReference>